<comment type="subcellular location">
    <subcellularLocation>
        <location evidence="1">Membrane</location>
        <topology evidence="1">Multi-pass membrane protein</topology>
    </subcellularLocation>
</comment>
<comment type="caution">
    <text evidence="7">The sequence shown here is derived from an EMBL/GenBank/DDBJ whole genome shotgun (WGS) entry which is preliminary data.</text>
</comment>
<dbReference type="InterPro" id="IPR052165">
    <property type="entry name" value="Membrane_assoc_protease"/>
</dbReference>
<keyword evidence="3 5" id="KW-1133">Transmembrane helix</keyword>
<dbReference type="Gene3D" id="2.40.50.140">
    <property type="entry name" value="Nucleic acid-binding proteins"/>
    <property type="match status" value="1"/>
</dbReference>
<keyword evidence="8" id="KW-1185">Reference proteome</keyword>
<dbReference type="AlphaFoldDB" id="A0A5B1CDZ8"/>
<dbReference type="Pfam" id="PF01957">
    <property type="entry name" value="NfeD"/>
    <property type="match status" value="1"/>
</dbReference>
<reference evidence="7 8" key="1">
    <citation type="submission" date="2019-08" db="EMBL/GenBank/DDBJ databases">
        <title>Deep-cultivation of Planctomycetes and their phenomic and genomic characterization uncovers novel biology.</title>
        <authorList>
            <person name="Wiegand S."/>
            <person name="Jogler M."/>
            <person name="Boedeker C."/>
            <person name="Pinto D."/>
            <person name="Vollmers J."/>
            <person name="Rivas-Marin E."/>
            <person name="Kohn T."/>
            <person name="Peeters S.H."/>
            <person name="Heuer A."/>
            <person name="Rast P."/>
            <person name="Oberbeckmann S."/>
            <person name="Bunk B."/>
            <person name="Jeske O."/>
            <person name="Meyerdierks A."/>
            <person name="Storesund J.E."/>
            <person name="Kallscheuer N."/>
            <person name="Luecker S."/>
            <person name="Lage O.M."/>
            <person name="Pohl T."/>
            <person name="Merkel B.J."/>
            <person name="Hornburger P."/>
            <person name="Mueller R.-W."/>
            <person name="Bruemmer F."/>
            <person name="Labrenz M."/>
            <person name="Spormann A.M."/>
            <person name="Op Den Camp H."/>
            <person name="Overmann J."/>
            <person name="Amann R."/>
            <person name="Jetten M.S.M."/>
            <person name="Mascher T."/>
            <person name="Medema M.H."/>
            <person name="Devos D.P."/>
            <person name="Kaster A.-K."/>
            <person name="Ovreas L."/>
            <person name="Rohde M."/>
            <person name="Galperin M.Y."/>
            <person name="Jogler C."/>
        </authorList>
    </citation>
    <scope>NUCLEOTIDE SEQUENCE [LARGE SCALE GENOMIC DNA]</scope>
    <source>
        <strain evidence="7 8">LF1</strain>
    </source>
</reference>
<dbReference type="Proteomes" id="UP000322699">
    <property type="component" value="Unassembled WGS sequence"/>
</dbReference>
<evidence type="ECO:0000259" key="6">
    <source>
        <dbReference type="Pfam" id="PF01957"/>
    </source>
</evidence>
<feature type="transmembrane region" description="Helical" evidence="5">
    <location>
        <begin position="48"/>
        <end position="72"/>
    </location>
</feature>
<evidence type="ECO:0000313" key="7">
    <source>
        <dbReference type="EMBL" id="KAA1258806.1"/>
    </source>
</evidence>
<dbReference type="PANTHER" id="PTHR33507:SF4">
    <property type="entry name" value="NODULATION COMPETITIVENESS PROTEIN NFED"/>
    <property type="match status" value="1"/>
</dbReference>
<gene>
    <name evidence="7" type="ORF">LF1_13300</name>
</gene>
<evidence type="ECO:0000256" key="1">
    <source>
        <dbReference type="ARBA" id="ARBA00004141"/>
    </source>
</evidence>
<evidence type="ECO:0000256" key="5">
    <source>
        <dbReference type="SAM" id="Phobius"/>
    </source>
</evidence>
<sequence length="189" mass="20056">MTIAILLLVAFYLFLTAEFFLPTGGLMGVAAAAAVISSIVIAFSHSFAFGLTMLFVTLISTPILLTSLVRVWPHTPIGRRMLNRRPGQIDDRGPARRTRGGVAIEDLVGHRGIAKTNLLPSGLVVIDGQKTDAVSIGMPIDAGSTVKVTGVEGGRVHVRLISDEELAAEVARESSVRSPAALEESLEDL</sequence>
<protein>
    <recommendedName>
        <fullName evidence="6">NfeD-like C-terminal domain-containing protein</fullName>
    </recommendedName>
</protein>
<keyword evidence="2 5" id="KW-0812">Transmembrane</keyword>
<dbReference type="OrthoDB" id="283587at2"/>
<feature type="domain" description="NfeD-like C-terminal" evidence="6">
    <location>
        <begin position="105"/>
        <end position="159"/>
    </location>
</feature>
<evidence type="ECO:0000313" key="8">
    <source>
        <dbReference type="Proteomes" id="UP000322699"/>
    </source>
</evidence>
<dbReference type="EMBL" id="VRLW01000001">
    <property type="protein sequence ID" value="KAA1258806.1"/>
    <property type="molecule type" value="Genomic_DNA"/>
</dbReference>
<evidence type="ECO:0000256" key="2">
    <source>
        <dbReference type="ARBA" id="ARBA00022692"/>
    </source>
</evidence>
<organism evidence="7 8">
    <name type="scientific">Rubripirellula obstinata</name>
    <dbReference type="NCBI Taxonomy" id="406547"/>
    <lineage>
        <taxon>Bacteria</taxon>
        <taxon>Pseudomonadati</taxon>
        <taxon>Planctomycetota</taxon>
        <taxon>Planctomycetia</taxon>
        <taxon>Pirellulales</taxon>
        <taxon>Pirellulaceae</taxon>
        <taxon>Rubripirellula</taxon>
    </lineage>
</organism>
<name>A0A5B1CDZ8_9BACT</name>
<keyword evidence="4 5" id="KW-0472">Membrane</keyword>
<evidence type="ECO:0000256" key="3">
    <source>
        <dbReference type="ARBA" id="ARBA00022989"/>
    </source>
</evidence>
<dbReference type="RefSeq" id="WP_068261361.1">
    <property type="nucleotide sequence ID" value="NZ_LWSK01000024.1"/>
</dbReference>
<dbReference type="InterPro" id="IPR012340">
    <property type="entry name" value="NA-bd_OB-fold"/>
</dbReference>
<dbReference type="InterPro" id="IPR002810">
    <property type="entry name" value="NfeD-like_C"/>
</dbReference>
<dbReference type="PANTHER" id="PTHR33507">
    <property type="entry name" value="INNER MEMBRANE PROTEIN YBBJ"/>
    <property type="match status" value="1"/>
</dbReference>
<evidence type="ECO:0000256" key="4">
    <source>
        <dbReference type="ARBA" id="ARBA00023136"/>
    </source>
</evidence>
<accession>A0A5B1CDZ8</accession>
<dbReference type="SUPFAM" id="SSF141322">
    <property type="entry name" value="NfeD domain-like"/>
    <property type="match status" value="1"/>
</dbReference>
<dbReference type="GO" id="GO:0016020">
    <property type="term" value="C:membrane"/>
    <property type="evidence" value="ECO:0007669"/>
    <property type="project" value="UniProtKB-SubCell"/>
</dbReference>
<proteinExistence type="predicted"/>